<proteinExistence type="predicted"/>
<feature type="transmembrane region" description="Helical" evidence="1">
    <location>
        <begin position="98"/>
        <end position="116"/>
    </location>
</feature>
<sequence>MENLRGILLMVAAMAGFAIEDMFVKRVADSLPVGEILMVLGAGGAVIFGALARLRGQRLLTPVLFTRPVMLRNLGEIVATAGFVTAISKTPLSSASAIIQATPLAVTLGAALFMGAQVGWRRWSAIGVGFAGVLLVVRPGLEGFQPASLFAVQAVVGLALRDLATRATPRNVGSLQLAAYAFALLVPLGAVMLALGPGPVPIGGADALRLAGALVMGTAGYYAIVEAMRMGEVAVVTPFRYSRLVFAILIGMAVFAERPDAATLTGAALIIASGLYTLTRERALSMRRARR</sequence>
<feature type="transmembrane region" description="Helical" evidence="1">
    <location>
        <begin position="74"/>
        <end position="92"/>
    </location>
</feature>
<dbReference type="EMBL" id="JBEHHI010000002">
    <property type="protein sequence ID" value="MEX5729255.1"/>
    <property type="molecule type" value="Genomic_DNA"/>
</dbReference>
<dbReference type="Pfam" id="PF00892">
    <property type="entry name" value="EamA"/>
    <property type="match status" value="2"/>
</dbReference>
<feature type="transmembrane region" description="Helical" evidence="1">
    <location>
        <begin position="7"/>
        <end position="24"/>
    </location>
</feature>
<evidence type="ECO:0000313" key="4">
    <source>
        <dbReference type="Proteomes" id="UP001560019"/>
    </source>
</evidence>
<dbReference type="PANTHER" id="PTHR22911:SF135">
    <property type="entry name" value="BLR4310 PROTEIN"/>
    <property type="match status" value="1"/>
</dbReference>
<evidence type="ECO:0000313" key="3">
    <source>
        <dbReference type="EMBL" id="MEX5729255.1"/>
    </source>
</evidence>
<dbReference type="PANTHER" id="PTHR22911">
    <property type="entry name" value="ACYL-MALONYL CONDENSING ENZYME-RELATED"/>
    <property type="match status" value="1"/>
</dbReference>
<reference evidence="3 4" key="1">
    <citation type="submission" date="2024-06" db="EMBL/GenBank/DDBJ databases">
        <title>Genome of Rhodovulum iodosum, a marine photoferrotroph.</title>
        <authorList>
            <person name="Bianchini G."/>
            <person name="Nikeleit V."/>
            <person name="Kappler A."/>
            <person name="Bryce C."/>
            <person name="Sanchez-Baracaldo P."/>
        </authorList>
    </citation>
    <scope>NUCLEOTIDE SEQUENCE [LARGE SCALE GENOMIC DNA]</scope>
    <source>
        <strain evidence="3 4">UT/N1</strain>
    </source>
</reference>
<dbReference type="InterPro" id="IPR037185">
    <property type="entry name" value="EmrE-like"/>
</dbReference>
<keyword evidence="4" id="KW-1185">Reference proteome</keyword>
<gene>
    <name evidence="3" type="ORF">Ga0609869_002608</name>
</gene>
<organism evidence="3 4">
    <name type="scientific">Rhodovulum iodosum</name>
    <dbReference type="NCBI Taxonomy" id="68291"/>
    <lineage>
        <taxon>Bacteria</taxon>
        <taxon>Pseudomonadati</taxon>
        <taxon>Pseudomonadota</taxon>
        <taxon>Alphaproteobacteria</taxon>
        <taxon>Rhodobacterales</taxon>
        <taxon>Paracoccaceae</taxon>
        <taxon>Rhodovulum</taxon>
    </lineage>
</organism>
<keyword evidence="1" id="KW-0472">Membrane</keyword>
<feature type="transmembrane region" description="Helical" evidence="1">
    <location>
        <begin position="36"/>
        <end position="54"/>
    </location>
</feature>
<feature type="transmembrane region" description="Helical" evidence="1">
    <location>
        <begin position="261"/>
        <end position="278"/>
    </location>
</feature>
<keyword evidence="1" id="KW-1133">Transmembrane helix</keyword>
<dbReference type="RefSeq" id="WP_125405145.1">
    <property type="nucleotide sequence ID" value="NZ_JBEHHI010000002.1"/>
</dbReference>
<protein>
    <submittedName>
        <fullName evidence="3">Drug/metabolite transporter (DMT)-like permease</fullName>
    </submittedName>
</protein>
<feature type="transmembrane region" description="Helical" evidence="1">
    <location>
        <begin position="177"/>
        <end position="195"/>
    </location>
</feature>
<name>A0ABV3XVB3_9RHOB</name>
<evidence type="ECO:0000256" key="1">
    <source>
        <dbReference type="SAM" id="Phobius"/>
    </source>
</evidence>
<dbReference type="InterPro" id="IPR000620">
    <property type="entry name" value="EamA_dom"/>
</dbReference>
<comment type="caution">
    <text evidence="3">The sequence shown here is derived from an EMBL/GenBank/DDBJ whole genome shotgun (WGS) entry which is preliminary data.</text>
</comment>
<feature type="transmembrane region" description="Helical" evidence="1">
    <location>
        <begin position="237"/>
        <end position="255"/>
    </location>
</feature>
<dbReference type="SUPFAM" id="SSF103481">
    <property type="entry name" value="Multidrug resistance efflux transporter EmrE"/>
    <property type="match status" value="2"/>
</dbReference>
<keyword evidence="1" id="KW-0812">Transmembrane</keyword>
<accession>A0ABV3XVB3</accession>
<dbReference type="Proteomes" id="UP001560019">
    <property type="component" value="Unassembled WGS sequence"/>
</dbReference>
<evidence type="ECO:0000259" key="2">
    <source>
        <dbReference type="Pfam" id="PF00892"/>
    </source>
</evidence>
<feature type="domain" description="EamA" evidence="2">
    <location>
        <begin position="148"/>
        <end position="273"/>
    </location>
</feature>
<feature type="transmembrane region" description="Helical" evidence="1">
    <location>
        <begin position="207"/>
        <end position="225"/>
    </location>
</feature>
<feature type="domain" description="EamA" evidence="2">
    <location>
        <begin position="5"/>
        <end position="137"/>
    </location>
</feature>